<dbReference type="RefSeq" id="WP_394828474.1">
    <property type="nucleotide sequence ID" value="NZ_CP089984.1"/>
</dbReference>
<evidence type="ECO:0000256" key="1">
    <source>
        <dbReference type="SAM" id="MobiDB-lite"/>
    </source>
</evidence>
<keyword evidence="3" id="KW-1185">Reference proteome</keyword>
<gene>
    <name evidence="2" type="ORF">LZC94_16620</name>
</gene>
<reference evidence="2 3" key="1">
    <citation type="submission" date="2021-12" db="EMBL/GenBank/DDBJ databases">
        <title>Discovery of the Pendulisporaceae a myxobacterial family with distinct sporulation behavior and unique specialized metabolism.</title>
        <authorList>
            <person name="Garcia R."/>
            <person name="Popoff A."/>
            <person name="Bader C.D."/>
            <person name="Loehr J."/>
            <person name="Walesch S."/>
            <person name="Walt C."/>
            <person name="Boldt J."/>
            <person name="Bunk B."/>
            <person name="Haeckl F.J.F.P.J."/>
            <person name="Gunesch A.P."/>
            <person name="Birkelbach J."/>
            <person name="Nuebel U."/>
            <person name="Pietschmann T."/>
            <person name="Bach T."/>
            <person name="Mueller R."/>
        </authorList>
    </citation>
    <scope>NUCLEOTIDE SEQUENCE [LARGE SCALE GENOMIC DNA]</scope>
    <source>
        <strain evidence="2 3">MSr11954</strain>
    </source>
</reference>
<organism evidence="2 3">
    <name type="scientific">Pendulispora albinea</name>
    <dbReference type="NCBI Taxonomy" id="2741071"/>
    <lineage>
        <taxon>Bacteria</taxon>
        <taxon>Pseudomonadati</taxon>
        <taxon>Myxococcota</taxon>
        <taxon>Myxococcia</taxon>
        <taxon>Myxococcales</taxon>
        <taxon>Sorangiineae</taxon>
        <taxon>Pendulisporaceae</taxon>
        <taxon>Pendulispora</taxon>
    </lineage>
</organism>
<evidence type="ECO:0000313" key="2">
    <source>
        <dbReference type="EMBL" id="WXB18849.1"/>
    </source>
</evidence>
<evidence type="ECO:0000313" key="3">
    <source>
        <dbReference type="Proteomes" id="UP001370348"/>
    </source>
</evidence>
<name>A0ABZ2M8L1_9BACT</name>
<protein>
    <recommendedName>
        <fullName evidence="4">Lipoprotein</fullName>
    </recommendedName>
</protein>
<dbReference type="Proteomes" id="UP001370348">
    <property type="component" value="Chromosome"/>
</dbReference>
<proteinExistence type="predicted"/>
<evidence type="ECO:0008006" key="4">
    <source>
        <dbReference type="Google" id="ProtNLM"/>
    </source>
</evidence>
<dbReference type="EMBL" id="CP089984">
    <property type="protein sequence ID" value="WXB18849.1"/>
    <property type="molecule type" value="Genomic_DNA"/>
</dbReference>
<sequence>MPESTHLPHPFRKALLGAILTIAATGCGNCGGGADDPRALMPRSETRAIPAPKSQPPPSDASTDR</sequence>
<accession>A0ABZ2M8L1</accession>
<feature type="region of interest" description="Disordered" evidence="1">
    <location>
        <begin position="30"/>
        <end position="65"/>
    </location>
</feature>